<dbReference type="PANTHER" id="PTHR34388:SF1">
    <property type="entry name" value="DNA POLYMERASE III SUBUNIT DELTA"/>
    <property type="match status" value="1"/>
</dbReference>
<reference evidence="6" key="1">
    <citation type="submission" date="2020-10" db="EMBL/GenBank/DDBJ databases">
        <authorList>
            <person name="Gilroy R."/>
        </authorList>
    </citation>
    <scope>NUCLEOTIDE SEQUENCE</scope>
    <source>
        <strain evidence="6">17213</strain>
    </source>
</reference>
<name>A0A9D9GUB7_9GAMM</name>
<dbReference type="SUPFAM" id="SSF52540">
    <property type="entry name" value="P-loop containing nucleoside triphosphate hydrolases"/>
    <property type="match status" value="1"/>
</dbReference>
<keyword evidence="4" id="KW-0239">DNA-directed DNA polymerase</keyword>
<dbReference type="AlphaFoldDB" id="A0A9D9GUB7"/>
<keyword evidence="1" id="KW-0808">Transferase</keyword>
<dbReference type="InterPro" id="IPR027417">
    <property type="entry name" value="P-loop_NTPase"/>
</dbReference>
<evidence type="ECO:0000256" key="4">
    <source>
        <dbReference type="ARBA" id="ARBA00022932"/>
    </source>
</evidence>
<dbReference type="GO" id="GO:0006261">
    <property type="term" value="P:DNA-templated DNA replication"/>
    <property type="evidence" value="ECO:0007669"/>
    <property type="project" value="TreeGrafter"/>
</dbReference>
<dbReference type="Proteomes" id="UP000823631">
    <property type="component" value="Unassembled WGS sequence"/>
</dbReference>
<dbReference type="GO" id="GO:0009360">
    <property type="term" value="C:DNA polymerase III complex"/>
    <property type="evidence" value="ECO:0007669"/>
    <property type="project" value="UniProtKB-UniRule"/>
</dbReference>
<protein>
    <recommendedName>
        <fullName evidence="5">DNA polymerase III subunit delta</fullName>
        <ecNumber evidence="5">2.7.7.7</ecNumber>
    </recommendedName>
</protein>
<evidence type="ECO:0000313" key="7">
    <source>
        <dbReference type="Proteomes" id="UP000823631"/>
    </source>
</evidence>
<evidence type="ECO:0000256" key="3">
    <source>
        <dbReference type="ARBA" id="ARBA00022705"/>
    </source>
</evidence>
<sequence>MPNSAPIYILSSDEPLLKLDRADELMQLARKQLPDADFLIFTEADFAGSTKANLVKLENELRDPGLFGGDRILKLYFKEYNNIAAQVLQCIAQYYRPGVFIIIDLPRLNASFNKLPPKPVPEVTPKRIDLKNAAISYLKHLGASLEIFYAPDGARLQQFVVQRCAKYGFRLSPECSALLASLNEGNLTAIDSALKLMTLSDKKGDITLDDLNTYFVQDSRFSAFELTEALLSGQGPRALNILHSVFSSQSGGAAAQMPLIISRLDTCLNVIVKMREQRLGSDAQGQALMRQNAIVTPALQRAVLMAVRNMPPHLLQFLIRALKDCALLHSHFRMDEAASLLQTMAVSVNHFEAMAYAPG</sequence>
<dbReference type="Gene3D" id="1.20.272.10">
    <property type="match status" value="1"/>
</dbReference>
<dbReference type="Gene3D" id="3.40.50.300">
    <property type="entry name" value="P-loop containing nucleotide triphosphate hydrolases"/>
    <property type="match status" value="1"/>
</dbReference>
<dbReference type="InterPro" id="IPR005790">
    <property type="entry name" value="DNA_polIII_delta"/>
</dbReference>
<evidence type="ECO:0000313" key="6">
    <source>
        <dbReference type="EMBL" id="MBO8416829.1"/>
    </source>
</evidence>
<dbReference type="EMBL" id="JADINH010000214">
    <property type="protein sequence ID" value="MBO8416829.1"/>
    <property type="molecule type" value="Genomic_DNA"/>
</dbReference>
<dbReference type="CDD" id="cd18138">
    <property type="entry name" value="HLD_clamp_pol_III_delta"/>
    <property type="match status" value="1"/>
</dbReference>
<dbReference type="GO" id="GO:0003887">
    <property type="term" value="F:DNA-directed DNA polymerase activity"/>
    <property type="evidence" value="ECO:0007669"/>
    <property type="project" value="UniProtKB-UniRule"/>
</dbReference>
<comment type="caution">
    <text evidence="6">The sequence shown here is derived from an EMBL/GenBank/DDBJ whole genome shotgun (WGS) entry which is preliminary data.</text>
</comment>
<dbReference type="Gene3D" id="1.10.8.60">
    <property type="match status" value="1"/>
</dbReference>
<dbReference type="PANTHER" id="PTHR34388">
    <property type="entry name" value="DNA POLYMERASE III SUBUNIT DELTA"/>
    <property type="match status" value="1"/>
</dbReference>
<dbReference type="NCBIfam" id="TIGR01128">
    <property type="entry name" value="holA"/>
    <property type="match status" value="1"/>
</dbReference>
<evidence type="ECO:0000256" key="1">
    <source>
        <dbReference type="ARBA" id="ARBA00022679"/>
    </source>
</evidence>
<dbReference type="EC" id="2.7.7.7" evidence="5"/>
<evidence type="ECO:0000256" key="5">
    <source>
        <dbReference type="NCBIfam" id="TIGR01128"/>
    </source>
</evidence>
<reference evidence="6" key="2">
    <citation type="journal article" date="2021" name="PeerJ">
        <title>Extensive microbial diversity within the chicken gut microbiome revealed by metagenomics and culture.</title>
        <authorList>
            <person name="Gilroy R."/>
            <person name="Ravi A."/>
            <person name="Getino M."/>
            <person name="Pursley I."/>
            <person name="Horton D.L."/>
            <person name="Alikhan N.F."/>
            <person name="Baker D."/>
            <person name="Gharbi K."/>
            <person name="Hall N."/>
            <person name="Watson M."/>
            <person name="Adriaenssens E.M."/>
            <person name="Foster-Nyarko E."/>
            <person name="Jarju S."/>
            <person name="Secka A."/>
            <person name="Antonio M."/>
            <person name="Oren A."/>
            <person name="Chaudhuri R.R."/>
            <person name="La Ragione R."/>
            <person name="Hildebrand F."/>
            <person name="Pallen M.J."/>
        </authorList>
    </citation>
    <scope>NUCLEOTIDE SEQUENCE</scope>
    <source>
        <strain evidence="6">17213</strain>
    </source>
</reference>
<keyword evidence="3" id="KW-0235">DNA replication</keyword>
<evidence type="ECO:0000256" key="2">
    <source>
        <dbReference type="ARBA" id="ARBA00022695"/>
    </source>
</evidence>
<accession>A0A9D9GUB7</accession>
<proteinExistence type="predicted"/>
<organism evidence="6 7">
    <name type="scientific">Candidatus Avisuccinivibrio stercorigallinarum</name>
    <dbReference type="NCBI Taxonomy" id="2840704"/>
    <lineage>
        <taxon>Bacteria</taxon>
        <taxon>Pseudomonadati</taxon>
        <taxon>Pseudomonadota</taxon>
        <taxon>Gammaproteobacteria</taxon>
        <taxon>Aeromonadales</taxon>
        <taxon>Succinivibrionaceae</taxon>
        <taxon>Succinivibrionaceae incertae sedis</taxon>
        <taxon>Candidatus Avisuccinivibrio</taxon>
    </lineage>
</organism>
<keyword evidence="2" id="KW-0548">Nucleotidyltransferase</keyword>
<dbReference type="GO" id="GO:0003677">
    <property type="term" value="F:DNA binding"/>
    <property type="evidence" value="ECO:0007669"/>
    <property type="project" value="InterPro"/>
</dbReference>
<gene>
    <name evidence="6" type="ORF">IAB19_10655</name>
</gene>